<protein>
    <submittedName>
        <fullName evidence="1">Uncharacterized protein</fullName>
    </submittedName>
</protein>
<dbReference type="Proteomes" id="UP001470230">
    <property type="component" value="Unassembled WGS sequence"/>
</dbReference>
<sequence>MIIVPSPSSLLHYQKPNYISGIISRSPSNILSHPNPQDNSNVEPLTPQNFLDIAFFSLTESKNPKWEQNFNHQELIQHLYSIDDAKASIFLSTISFSIGDRDNGIYFLTRAATLGSESACNALGTLYMTDPYFHKKSKEEDLTTSLYWFIHAYRRKSYESVRNIGLILELKEEFIKSVHFYVMHFSLEPSFITAELMARVFVRLRHKSTDKLCKYCLSLGSMDCLTYLRNLNPRVWNELYKKSIIKTDVPYEFYVPILADQPSKSKIFSNLQRPEMFYCPTSNAIQYSYRKQPIKNLPKASINSFLIPNFNSQSILITKIFDCASEDFRKRNLSLCQNYIKLLDQKFQINLLNTELWKNKLLSMTRKDLISFGFIESLLGHYQKAYQYFFKAANIGSNVAITMIGIIEFHGFLNKRNTDFAVKHFLLAPTNPISLAHLAIVYPKEAYLNRLKDIVNSQSEGKIFEWIGDMFWYGIKLPKNNYVAKMFYAIAMKKFEENGEDLIDIIQKLSM</sequence>
<comment type="caution">
    <text evidence="1">The sequence shown here is derived from an EMBL/GenBank/DDBJ whole genome shotgun (WGS) entry which is preliminary data.</text>
</comment>
<name>A0ABR2JUA5_9EUKA</name>
<evidence type="ECO:0000313" key="2">
    <source>
        <dbReference type="Proteomes" id="UP001470230"/>
    </source>
</evidence>
<dbReference type="InterPro" id="IPR011990">
    <property type="entry name" value="TPR-like_helical_dom_sf"/>
</dbReference>
<dbReference type="EMBL" id="JAPFFF010000009">
    <property type="protein sequence ID" value="KAK8882036.1"/>
    <property type="molecule type" value="Genomic_DNA"/>
</dbReference>
<reference evidence="1 2" key="1">
    <citation type="submission" date="2024-04" db="EMBL/GenBank/DDBJ databases">
        <title>Tritrichomonas musculus Genome.</title>
        <authorList>
            <person name="Alves-Ferreira E."/>
            <person name="Grigg M."/>
            <person name="Lorenzi H."/>
            <person name="Galac M."/>
        </authorList>
    </citation>
    <scope>NUCLEOTIDE SEQUENCE [LARGE SCALE GENOMIC DNA]</scope>
    <source>
        <strain evidence="1 2">EAF2021</strain>
    </source>
</reference>
<evidence type="ECO:0000313" key="1">
    <source>
        <dbReference type="EMBL" id="KAK8882036.1"/>
    </source>
</evidence>
<dbReference type="SUPFAM" id="SSF81901">
    <property type="entry name" value="HCP-like"/>
    <property type="match status" value="2"/>
</dbReference>
<dbReference type="Gene3D" id="1.25.40.10">
    <property type="entry name" value="Tetratricopeptide repeat domain"/>
    <property type="match status" value="2"/>
</dbReference>
<organism evidence="1 2">
    <name type="scientific">Tritrichomonas musculus</name>
    <dbReference type="NCBI Taxonomy" id="1915356"/>
    <lineage>
        <taxon>Eukaryota</taxon>
        <taxon>Metamonada</taxon>
        <taxon>Parabasalia</taxon>
        <taxon>Tritrichomonadida</taxon>
        <taxon>Tritrichomonadidae</taxon>
        <taxon>Tritrichomonas</taxon>
    </lineage>
</organism>
<keyword evidence="2" id="KW-1185">Reference proteome</keyword>
<gene>
    <name evidence="1" type="ORF">M9Y10_044676</name>
</gene>
<accession>A0ABR2JUA5</accession>
<proteinExistence type="predicted"/>